<dbReference type="EMBL" id="BK032737">
    <property type="protein sequence ID" value="DAF57686.1"/>
    <property type="molecule type" value="Genomic_DNA"/>
</dbReference>
<sequence length="31" mass="3518">MVAKNSKRTEIVPHWLSCCKNSIEDGRCVGR</sequence>
<reference evidence="1" key="1">
    <citation type="journal article" date="2021" name="Proc. Natl. Acad. Sci. U.S.A.">
        <title>A Catalog of Tens of Thousands of Viruses from Human Metagenomes Reveals Hidden Associations with Chronic Diseases.</title>
        <authorList>
            <person name="Tisza M.J."/>
            <person name="Buck C.B."/>
        </authorList>
    </citation>
    <scope>NUCLEOTIDE SEQUENCE</scope>
    <source>
        <strain evidence="1">CtedO8</strain>
    </source>
</reference>
<evidence type="ECO:0000313" key="1">
    <source>
        <dbReference type="EMBL" id="DAF57686.1"/>
    </source>
</evidence>
<protein>
    <submittedName>
        <fullName evidence="1">Uncharacterized protein</fullName>
    </submittedName>
</protein>
<accession>A0A8S5T364</accession>
<proteinExistence type="predicted"/>
<organism evidence="1">
    <name type="scientific">Siphoviridae sp. ctedO8</name>
    <dbReference type="NCBI Taxonomy" id="2827907"/>
    <lineage>
        <taxon>Viruses</taxon>
        <taxon>Duplodnaviria</taxon>
        <taxon>Heunggongvirae</taxon>
        <taxon>Uroviricota</taxon>
        <taxon>Caudoviricetes</taxon>
    </lineage>
</organism>
<name>A0A8S5T364_9CAUD</name>